<name>A0ABS5Y4M9_9CYAN</name>
<dbReference type="Proteomes" id="UP001196661">
    <property type="component" value="Unassembled WGS sequence"/>
</dbReference>
<gene>
    <name evidence="2" type="ORF">IXB28_11265</name>
</gene>
<feature type="signal peptide" evidence="1">
    <location>
        <begin position="1"/>
        <end position="25"/>
    </location>
</feature>
<evidence type="ECO:0000313" key="3">
    <source>
        <dbReference type="Proteomes" id="UP001196661"/>
    </source>
</evidence>
<dbReference type="EMBL" id="JADOER010000010">
    <property type="protein sequence ID" value="MBT9312788.1"/>
    <property type="molecule type" value="Genomic_DNA"/>
</dbReference>
<accession>A0ABS5Y4M9</accession>
<evidence type="ECO:0000313" key="2">
    <source>
        <dbReference type="EMBL" id="MBT9312788.1"/>
    </source>
</evidence>
<sequence length="310" mass="31591">MNKLFFAAGIALSALGVVATTPAQASTLNFGFATDASLTVDFNPLLVGASGITLPNSLNVEARDVVGNFTVLNDPSQLADGEISFNNAFASAILEDVYESTVQSFLADFGVNIDWPLATQLFDITQFTGIGLLTSSGNGLASSTSIFNVTSDLNSVVIDVYNTGGEGNCLSGACKLIGDISFGVGLDIGEFVTFADNVLNNPGVSLPQTTQNALGALATTVEPLQPAVTSFDLGTVTAAFSATTEFLGSDPDGTTVDFTITGGSVAITTPDGAGAPGPNAPQSVPEPSMVLGLLGGVGLFWRRCKQTVVG</sequence>
<proteinExistence type="predicted"/>
<dbReference type="NCBIfam" id="TIGR02595">
    <property type="entry name" value="PEP_CTERM"/>
    <property type="match status" value="1"/>
</dbReference>
<feature type="chain" id="PRO_5046153187" evidence="1">
    <location>
        <begin position="26"/>
        <end position="310"/>
    </location>
</feature>
<evidence type="ECO:0000256" key="1">
    <source>
        <dbReference type="SAM" id="SignalP"/>
    </source>
</evidence>
<organism evidence="2 3">
    <name type="scientific">Leptothoe kymatousa TAU-MAC 1615</name>
    <dbReference type="NCBI Taxonomy" id="2364775"/>
    <lineage>
        <taxon>Bacteria</taxon>
        <taxon>Bacillati</taxon>
        <taxon>Cyanobacteriota</taxon>
        <taxon>Cyanophyceae</taxon>
        <taxon>Nodosilineales</taxon>
        <taxon>Cymatolegaceae</taxon>
        <taxon>Leptothoe</taxon>
        <taxon>Leptothoe kymatousa</taxon>
    </lineage>
</organism>
<reference evidence="2 3" key="1">
    <citation type="journal article" date="2021" name="Mar. Drugs">
        <title>Genome Reduction and Secondary Metabolism of the Marine Sponge-Associated Cyanobacterium Leptothoe.</title>
        <authorList>
            <person name="Konstantinou D."/>
            <person name="Popin R.V."/>
            <person name="Fewer D.P."/>
            <person name="Sivonen K."/>
            <person name="Gkelis S."/>
        </authorList>
    </citation>
    <scope>NUCLEOTIDE SEQUENCE [LARGE SCALE GENOMIC DNA]</scope>
    <source>
        <strain evidence="2 3">TAU-MAC 1615</strain>
    </source>
</reference>
<keyword evidence="3" id="KW-1185">Reference proteome</keyword>
<protein>
    <submittedName>
        <fullName evidence="2">PEP-CTERM sorting domain-containing protein</fullName>
    </submittedName>
</protein>
<dbReference type="RefSeq" id="WP_215618695.1">
    <property type="nucleotide sequence ID" value="NZ_JADOER010000010.1"/>
</dbReference>
<dbReference type="InterPro" id="IPR013424">
    <property type="entry name" value="Ice-binding_C"/>
</dbReference>
<comment type="caution">
    <text evidence="2">The sequence shown here is derived from an EMBL/GenBank/DDBJ whole genome shotgun (WGS) entry which is preliminary data.</text>
</comment>
<keyword evidence="1" id="KW-0732">Signal</keyword>